<keyword evidence="1" id="KW-0812">Transmembrane</keyword>
<accession>A0A7J5TRX7</accession>
<gene>
    <name evidence="3" type="ORF">F5984_25440</name>
</gene>
<comment type="caution">
    <text evidence="3">The sequence shown here is derived from an EMBL/GenBank/DDBJ whole genome shotgun (WGS) entry which is preliminary data.</text>
</comment>
<dbReference type="AlphaFoldDB" id="A0A7J5TRX7"/>
<keyword evidence="1" id="KW-0472">Membrane</keyword>
<feature type="transmembrane region" description="Helical" evidence="1">
    <location>
        <begin position="74"/>
        <end position="92"/>
    </location>
</feature>
<feature type="transmembrane region" description="Helical" evidence="1">
    <location>
        <begin position="37"/>
        <end position="62"/>
    </location>
</feature>
<dbReference type="Proteomes" id="UP000488299">
    <property type="component" value="Unassembled WGS sequence"/>
</dbReference>
<feature type="chain" id="PRO_5029763746" description="DUF4134 domain-containing protein" evidence="2">
    <location>
        <begin position="23"/>
        <end position="110"/>
    </location>
</feature>
<keyword evidence="2" id="KW-0732">Signal</keyword>
<evidence type="ECO:0000313" key="4">
    <source>
        <dbReference type="Proteomes" id="UP000488299"/>
    </source>
</evidence>
<dbReference type="EMBL" id="WELI01000019">
    <property type="protein sequence ID" value="KAB7725836.1"/>
    <property type="molecule type" value="Genomic_DNA"/>
</dbReference>
<keyword evidence="4" id="KW-1185">Reference proteome</keyword>
<organism evidence="3 4">
    <name type="scientific">Rudanella paleaurantiibacter</name>
    <dbReference type="NCBI Taxonomy" id="2614655"/>
    <lineage>
        <taxon>Bacteria</taxon>
        <taxon>Pseudomonadati</taxon>
        <taxon>Bacteroidota</taxon>
        <taxon>Cytophagia</taxon>
        <taxon>Cytophagales</taxon>
        <taxon>Cytophagaceae</taxon>
        <taxon>Rudanella</taxon>
    </lineage>
</organism>
<feature type="signal peptide" evidence="2">
    <location>
        <begin position="1"/>
        <end position="22"/>
    </location>
</feature>
<reference evidence="3 4" key="1">
    <citation type="submission" date="2019-10" db="EMBL/GenBank/DDBJ databases">
        <title>Rudanella paleaurantiibacter sp. nov., isolated from sludge.</title>
        <authorList>
            <person name="Xu S.Q."/>
        </authorList>
    </citation>
    <scope>NUCLEOTIDE SEQUENCE [LARGE SCALE GENOMIC DNA]</scope>
    <source>
        <strain evidence="3 4">HX-22-17</strain>
    </source>
</reference>
<evidence type="ECO:0000256" key="1">
    <source>
        <dbReference type="SAM" id="Phobius"/>
    </source>
</evidence>
<keyword evidence="1" id="KW-1133">Transmembrane helix</keyword>
<evidence type="ECO:0000313" key="3">
    <source>
        <dbReference type="EMBL" id="KAB7725836.1"/>
    </source>
</evidence>
<proteinExistence type="predicted"/>
<evidence type="ECO:0008006" key="5">
    <source>
        <dbReference type="Google" id="ProtNLM"/>
    </source>
</evidence>
<name>A0A7J5TRX7_9BACT</name>
<evidence type="ECO:0000256" key="2">
    <source>
        <dbReference type="SAM" id="SignalP"/>
    </source>
</evidence>
<protein>
    <recommendedName>
        <fullName evidence="5">DUF4134 domain-containing protein</fullName>
    </recommendedName>
</protein>
<sequence length="110" mass="11626">MKKSVIFTTMALLCLSSFELFAQPGAAGQVSQTLTGYYNTIVTIGNVIFSILMVFGVVKTVSAFLTNSGAGPRNLIFLVLAAVIWFGFNLIVNDVQSASGGSTGGYTMTR</sequence>